<dbReference type="InterPro" id="IPR050455">
    <property type="entry name" value="Tpx_Peroxidase_subfamily"/>
</dbReference>
<dbReference type="Proteomes" id="UP000193431">
    <property type="component" value="Chromosome"/>
</dbReference>
<accession>A0A1W6MM19</accession>
<dbReference type="PANTHER" id="PTHR43110">
    <property type="entry name" value="THIOL PEROXIDASE"/>
    <property type="match status" value="1"/>
</dbReference>
<evidence type="ECO:0000313" key="3">
    <source>
        <dbReference type="EMBL" id="ARN78607.1"/>
    </source>
</evidence>
<dbReference type="InterPro" id="IPR000866">
    <property type="entry name" value="AhpC/TSA"/>
</dbReference>
<dbReference type="EMBL" id="CP019344">
    <property type="protein sequence ID" value="ARN78607.1"/>
    <property type="molecule type" value="Genomic_DNA"/>
</dbReference>
<organism evidence="3 4">
    <name type="scientific">Nonlabens spongiae</name>
    <dbReference type="NCBI Taxonomy" id="331648"/>
    <lineage>
        <taxon>Bacteria</taxon>
        <taxon>Pseudomonadati</taxon>
        <taxon>Bacteroidota</taxon>
        <taxon>Flavobacteriia</taxon>
        <taxon>Flavobacteriales</taxon>
        <taxon>Flavobacteriaceae</taxon>
        <taxon>Nonlabens</taxon>
    </lineage>
</organism>
<sequence length="168" mass="19203">MKPKTSMPSLDLPLINDARYKLEEQNPENFSLLFFYRGLHCPVCKKQLSEVQDHLEDFVERGVNLCAISMDSEERAKKAGNEWDVTSLPIAYDLSEEKAREFGLFISESISDKEPATFSEPGVFLIDKNNKLYFSSVQSMPFARPSTKDILNAIDFIIKKEYPPRGTK</sequence>
<keyword evidence="4" id="KW-1185">Reference proteome</keyword>
<gene>
    <name evidence="3" type="ORF">BST97_11750</name>
</gene>
<keyword evidence="1" id="KW-0676">Redox-active center</keyword>
<dbReference type="Pfam" id="PF00578">
    <property type="entry name" value="AhpC-TSA"/>
    <property type="match status" value="1"/>
</dbReference>
<proteinExistence type="predicted"/>
<dbReference type="OrthoDB" id="9809746at2"/>
<dbReference type="InterPro" id="IPR013766">
    <property type="entry name" value="Thioredoxin_domain"/>
</dbReference>
<dbReference type="InterPro" id="IPR036249">
    <property type="entry name" value="Thioredoxin-like_sf"/>
</dbReference>
<dbReference type="GO" id="GO:0016491">
    <property type="term" value="F:oxidoreductase activity"/>
    <property type="evidence" value="ECO:0007669"/>
    <property type="project" value="InterPro"/>
</dbReference>
<dbReference type="GO" id="GO:0016209">
    <property type="term" value="F:antioxidant activity"/>
    <property type="evidence" value="ECO:0007669"/>
    <property type="project" value="InterPro"/>
</dbReference>
<dbReference type="PANTHER" id="PTHR43110:SF1">
    <property type="entry name" value="THIOL PEROXIDASE"/>
    <property type="match status" value="1"/>
</dbReference>
<evidence type="ECO:0000259" key="2">
    <source>
        <dbReference type="PROSITE" id="PS51352"/>
    </source>
</evidence>
<evidence type="ECO:0000313" key="4">
    <source>
        <dbReference type="Proteomes" id="UP000193431"/>
    </source>
</evidence>
<protein>
    <submittedName>
        <fullName evidence="3">Alkyl hydroperoxide reductase</fullName>
    </submittedName>
</protein>
<dbReference type="PROSITE" id="PS51352">
    <property type="entry name" value="THIOREDOXIN_2"/>
    <property type="match status" value="1"/>
</dbReference>
<dbReference type="Gene3D" id="3.40.30.10">
    <property type="entry name" value="Glutaredoxin"/>
    <property type="match status" value="1"/>
</dbReference>
<name>A0A1W6MM19_9FLAO</name>
<evidence type="ECO:0000256" key="1">
    <source>
        <dbReference type="ARBA" id="ARBA00023284"/>
    </source>
</evidence>
<dbReference type="CDD" id="cd02970">
    <property type="entry name" value="PRX_like2"/>
    <property type="match status" value="1"/>
</dbReference>
<dbReference type="RefSeq" id="WP_085767411.1">
    <property type="nucleotide sequence ID" value="NZ_CP019344.1"/>
</dbReference>
<dbReference type="AlphaFoldDB" id="A0A1W6MM19"/>
<reference evidence="3 4" key="1">
    <citation type="submission" date="2016-11" db="EMBL/GenBank/DDBJ databases">
        <title>Trade-off between light-utilization and light-protection in marine flavobacteria.</title>
        <authorList>
            <person name="Kumagai Y."/>
        </authorList>
    </citation>
    <scope>NUCLEOTIDE SEQUENCE [LARGE SCALE GENOMIC DNA]</scope>
    <source>
        <strain evidence="3 4">JCM 13191</strain>
    </source>
</reference>
<feature type="domain" description="Thioredoxin" evidence="2">
    <location>
        <begin position="1"/>
        <end position="159"/>
    </location>
</feature>
<dbReference type="SUPFAM" id="SSF52833">
    <property type="entry name" value="Thioredoxin-like"/>
    <property type="match status" value="1"/>
</dbReference>